<feature type="transmembrane region" description="Helical" evidence="2">
    <location>
        <begin position="13"/>
        <end position="32"/>
    </location>
</feature>
<keyword evidence="2" id="KW-0812">Transmembrane</keyword>
<feature type="region of interest" description="Disordered" evidence="1">
    <location>
        <begin position="39"/>
        <end position="66"/>
    </location>
</feature>
<accession>A0A375FZ20</accession>
<keyword evidence="2" id="KW-0472">Membrane</keyword>
<protein>
    <submittedName>
        <fullName evidence="3">Uncharacterized protein</fullName>
    </submittedName>
</protein>
<gene>
    <name evidence="3" type="ORF">CO2235_140145</name>
</gene>
<dbReference type="AlphaFoldDB" id="A0A375FZ20"/>
<name>A0A375FZ20_9BURK</name>
<organism evidence="3">
    <name type="scientific">Cupriavidus oxalaticus</name>
    <dbReference type="NCBI Taxonomy" id="96344"/>
    <lineage>
        <taxon>Bacteria</taxon>
        <taxon>Pseudomonadati</taxon>
        <taxon>Pseudomonadota</taxon>
        <taxon>Betaproteobacteria</taxon>
        <taxon>Burkholderiales</taxon>
        <taxon>Burkholderiaceae</taxon>
        <taxon>Cupriavidus</taxon>
    </lineage>
</organism>
<evidence type="ECO:0000313" key="3">
    <source>
        <dbReference type="EMBL" id="SPC12344.1"/>
    </source>
</evidence>
<dbReference type="Proteomes" id="UP000256862">
    <property type="component" value="Chromosome CO2235"/>
</dbReference>
<reference evidence="3" key="1">
    <citation type="submission" date="2018-01" db="EMBL/GenBank/DDBJ databases">
        <authorList>
            <person name="Clerissi C."/>
        </authorList>
    </citation>
    <scope>NUCLEOTIDE SEQUENCE</scope>
    <source>
        <strain evidence="3">Cupriavidus oxalaticus LMG 2235</strain>
    </source>
</reference>
<evidence type="ECO:0000256" key="1">
    <source>
        <dbReference type="SAM" id="MobiDB-lite"/>
    </source>
</evidence>
<dbReference type="EMBL" id="OGUS01000114">
    <property type="protein sequence ID" value="SPC12344.1"/>
    <property type="molecule type" value="Genomic_DNA"/>
</dbReference>
<keyword evidence="2" id="KW-1133">Transmembrane helix</keyword>
<evidence type="ECO:0000256" key="2">
    <source>
        <dbReference type="SAM" id="Phobius"/>
    </source>
</evidence>
<proteinExistence type="predicted"/>
<sequence>MPPFHLPRDVIEAVLISLALTLVAICLFAWYLRRRYGAGRSRGRSHVTRSRKSGRKPGKTRKRPPS</sequence>
<comment type="caution">
    <text evidence="3">The sequence shown here is derived from an EMBL/GenBank/DDBJ whole genome shotgun (WGS) entry which is preliminary data.</text>
</comment>